<evidence type="ECO:0000313" key="2">
    <source>
        <dbReference type="EMBL" id="CAD7004268.1"/>
    </source>
</evidence>
<accession>A0A811V141</accession>
<name>A0A811V141_CERCA</name>
<feature type="region of interest" description="Disordered" evidence="1">
    <location>
        <begin position="79"/>
        <end position="108"/>
    </location>
</feature>
<keyword evidence="3" id="KW-1185">Reference proteome</keyword>
<protein>
    <submittedName>
        <fullName evidence="2">(Mediterranean fruit fly) hypothetical protein</fullName>
    </submittedName>
</protein>
<sequence>MYNTYYIYMGEYCTCLVTKYSYLNLTTTQFPLRLLHLLHNDTNAPNALNALNAFEMQRKFMFIANGNQLISCSVNSKPQFSPTKMGKQWPSTPTDLSPHREKLKQATA</sequence>
<comment type="caution">
    <text evidence="2">The sequence shown here is derived from an EMBL/GenBank/DDBJ whole genome shotgun (WGS) entry which is preliminary data.</text>
</comment>
<gene>
    <name evidence="2" type="ORF">CCAP1982_LOCUS12688</name>
</gene>
<evidence type="ECO:0000256" key="1">
    <source>
        <dbReference type="SAM" id="MobiDB-lite"/>
    </source>
</evidence>
<organism evidence="2 3">
    <name type="scientific">Ceratitis capitata</name>
    <name type="common">Mediterranean fruit fly</name>
    <name type="synonym">Tephritis capitata</name>
    <dbReference type="NCBI Taxonomy" id="7213"/>
    <lineage>
        <taxon>Eukaryota</taxon>
        <taxon>Metazoa</taxon>
        <taxon>Ecdysozoa</taxon>
        <taxon>Arthropoda</taxon>
        <taxon>Hexapoda</taxon>
        <taxon>Insecta</taxon>
        <taxon>Pterygota</taxon>
        <taxon>Neoptera</taxon>
        <taxon>Endopterygota</taxon>
        <taxon>Diptera</taxon>
        <taxon>Brachycera</taxon>
        <taxon>Muscomorpha</taxon>
        <taxon>Tephritoidea</taxon>
        <taxon>Tephritidae</taxon>
        <taxon>Ceratitis</taxon>
        <taxon>Ceratitis</taxon>
    </lineage>
</organism>
<dbReference type="EMBL" id="CAJHJT010000034">
    <property type="protein sequence ID" value="CAD7004268.1"/>
    <property type="molecule type" value="Genomic_DNA"/>
</dbReference>
<reference evidence="2" key="1">
    <citation type="submission" date="2020-11" db="EMBL/GenBank/DDBJ databases">
        <authorList>
            <person name="Whitehead M."/>
        </authorList>
    </citation>
    <scope>NUCLEOTIDE SEQUENCE</scope>
    <source>
        <strain evidence="2">EGII</strain>
    </source>
</reference>
<feature type="compositionally biased region" description="Basic and acidic residues" evidence="1">
    <location>
        <begin position="97"/>
        <end position="108"/>
    </location>
</feature>
<evidence type="ECO:0000313" key="3">
    <source>
        <dbReference type="Proteomes" id="UP000606786"/>
    </source>
</evidence>
<dbReference type="AlphaFoldDB" id="A0A811V141"/>
<dbReference type="Proteomes" id="UP000606786">
    <property type="component" value="Unassembled WGS sequence"/>
</dbReference>
<proteinExistence type="predicted"/>